<protein>
    <submittedName>
        <fullName evidence="1">Uncharacterized protein</fullName>
    </submittedName>
</protein>
<organism evidence="1 2">
    <name type="scientific">Paxillus rubicundulus Ve08.2h10</name>
    <dbReference type="NCBI Taxonomy" id="930991"/>
    <lineage>
        <taxon>Eukaryota</taxon>
        <taxon>Fungi</taxon>
        <taxon>Dikarya</taxon>
        <taxon>Basidiomycota</taxon>
        <taxon>Agaricomycotina</taxon>
        <taxon>Agaricomycetes</taxon>
        <taxon>Agaricomycetidae</taxon>
        <taxon>Boletales</taxon>
        <taxon>Paxilineae</taxon>
        <taxon>Paxillaceae</taxon>
        <taxon>Paxillus</taxon>
    </lineage>
</organism>
<reference evidence="2" key="2">
    <citation type="submission" date="2015-01" db="EMBL/GenBank/DDBJ databases">
        <title>Evolutionary Origins and Diversification of the Mycorrhizal Mutualists.</title>
        <authorList>
            <consortium name="DOE Joint Genome Institute"/>
            <consortium name="Mycorrhizal Genomics Consortium"/>
            <person name="Kohler A."/>
            <person name="Kuo A."/>
            <person name="Nagy L.G."/>
            <person name="Floudas D."/>
            <person name="Copeland A."/>
            <person name="Barry K.W."/>
            <person name="Cichocki N."/>
            <person name="Veneault-Fourrey C."/>
            <person name="LaButti K."/>
            <person name="Lindquist E.A."/>
            <person name="Lipzen A."/>
            <person name="Lundell T."/>
            <person name="Morin E."/>
            <person name="Murat C."/>
            <person name="Riley R."/>
            <person name="Ohm R."/>
            <person name="Sun H."/>
            <person name="Tunlid A."/>
            <person name="Henrissat B."/>
            <person name="Grigoriev I.V."/>
            <person name="Hibbett D.S."/>
            <person name="Martin F."/>
        </authorList>
    </citation>
    <scope>NUCLEOTIDE SEQUENCE [LARGE SCALE GENOMIC DNA]</scope>
    <source>
        <strain evidence="2">Ve08.2h10</strain>
    </source>
</reference>
<dbReference type="EMBL" id="KN826141">
    <property type="protein sequence ID" value="KIK79950.1"/>
    <property type="molecule type" value="Genomic_DNA"/>
</dbReference>
<evidence type="ECO:0000313" key="1">
    <source>
        <dbReference type="EMBL" id="KIK79950.1"/>
    </source>
</evidence>
<feature type="non-terminal residue" evidence="1">
    <location>
        <position position="51"/>
    </location>
</feature>
<proteinExistence type="predicted"/>
<dbReference type="HOGENOM" id="CLU_3112040_0_0_1"/>
<sequence length="51" mass="5729">TDKCSTSCFLGTDQGPARQYDSSPQMESCPCDGQQKYTFPRATTWNLYRAS</sequence>
<feature type="non-terminal residue" evidence="1">
    <location>
        <position position="1"/>
    </location>
</feature>
<dbReference type="AlphaFoldDB" id="A0A0D0DN70"/>
<dbReference type="InParanoid" id="A0A0D0DN70"/>
<name>A0A0D0DN70_9AGAM</name>
<gene>
    <name evidence="1" type="ORF">PAXRUDRAFT_833833</name>
</gene>
<dbReference type="Proteomes" id="UP000054538">
    <property type="component" value="Unassembled WGS sequence"/>
</dbReference>
<reference evidence="1 2" key="1">
    <citation type="submission" date="2014-04" db="EMBL/GenBank/DDBJ databases">
        <authorList>
            <consortium name="DOE Joint Genome Institute"/>
            <person name="Kuo A."/>
            <person name="Kohler A."/>
            <person name="Jargeat P."/>
            <person name="Nagy L.G."/>
            <person name="Floudas D."/>
            <person name="Copeland A."/>
            <person name="Barry K.W."/>
            <person name="Cichocki N."/>
            <person name="Veneault-Fourrey C."/>
            <person name="LaButti K."/>
            <person name="Lindquist E.A."/>
            <person name="Lipzen A."/>
            <person name="Lundell T."/>
            <person name="Morin E."/>
            <person name="Murat C."/>
            <person name="Sun H."/>
            <person name="Tunlid A."/>
            <person name="Henrissat B."/>
            <person name="Grigoriev I.V."/>
            <person name="Hibbett D.S."/>
            <person name="Martin F."/>
            <person name="Nordberg H.P."/>
            <person name="Cantor M.N."/>
            <person name="Hua S.X."/>
        </authorList>
    </citation>
    <scope>NUCLEOTIDE SEQUENCE [LARGE SCALE GENOMIC DNA]</scope>
    <source>
        <strain evidence="1 2">Ve08.2h10</strain>
    </source>
</reference>
<keyword evidence="2" id="KW-1185">Reference proteome</keyword>
<accession>A0A0D0DN70</accession>
<evidence type="ECO:0000313" key="2">
    <source>
        <dbReference type="Proteomes" id="UP000054538"/>
    </source>
</evidence>